<proteinExistence type="inferred from homology"/>
<dbReference type="Proteomes" id="UP000516446">
    <property type="component" value="Chromosome"/>
</dbReference>
<dbReference type="SUPFAM" id="SSF51445">
    <property type="entry name" value="(Trans)glycosidases"/>
    <property type="match status" value="1"/>
</dbReference>
<dbReference type="GO" id="GO:0005975">
    <property type="term" value="P:carbohydrate metabolic process"/>
    <property type="evidence" value="ECO:0007669"/>
    <property type="project" value="InterPro"/>
</dbReference>
<dbReference type="EMBL" id="CP043431">
    <property type="protein sequence ID" value="QNT64097.1"/>
    <property type="molecule type" value="Genomic_DNA"/>
</dbReference>
<dbReference type="PANTHER" id="PTHR43678">
    <property type="entry name" value="PUTATIVE (AFU_ORTHOLOGUE AFUA_2G00640)-RELATED"/>
    <property type="match status" value="1"/>
</dbReference>
<gene>
    <name evidence="4" type="ORF">FY536_01860</name>
</gene>
<dbReference type="Gene3D" id="3.20.20.80">
    <property type="entry name" value="Glycosidases"/>
    <property type="match status" value="1"/>
</dbReference>
<dbReference type="RefSeq" id="WP_104914488.1">
    <property type="nucleotide sequence ID" value="NZ_CP026847.1"/>
</dbReference>
<dbReference type="PANTHER" id="PTHR43678:SF1">
    <property type="entry name" value="BETA-N-ACETYLHEXOSAMINIDASE"/>
    <property type="match status" value="1"/>
</dbReference>
<dbReference type="GO" id="GO:0004563">
    <property type="term" value="F:beta-N-acetylhexosaminidase activity"/>
    <property type="evidence" value="ECO:0007669"/>
    <property type="project" value="UniProtKB-ARBA"/>
</dbReference>
<name>A0A7H1MKW1_9LACO</name>
<accession>A0A7H1MKW1</accession>
<dbReference type="Pfam" id="PF00728">
    <property type="entry name" value="Glyco_hydro_20"/>
    <property type="match status" value="1"/>
</dbReference>
<protein>
    <submittedName>
        <fullName evidence="4">Family 20 glycosylhydrolase</fullName>
    </submittedName>
</protein>
<sequence length="358" mass="41631">MSKRIIALIFVTLFCASLVIFKISNMASKNHLENKKGLNIDIARHPLSERDLKLIIKTAKQKKFDYLQLHLSDNEHIAFQSDYLGNTKDSSALSKKELKQLVQYAEEHNIQLVPDVDVPSHMGAILKQLKVSHPEIYHQVKLDEETIDYTNPKSIELVKKIYGELNPIFSKQTNLNFVIGADEVPGNIVLHKNLVEFINQINRYQNQAGFTNVIWNDQILKKELKNLDYNLIINYWSHSGNHDAPNQAKLLMNRNKNYISVNDAFKLDRKIINSNSYVLYYQMKNIGNKQQDRYVLDILNNKWEPNIFNEIDQKGNNQNWTVEPEVKLQGYEFSLWGENSKLISFKSIINFINKLKLV</sequence>
<dbReference type="InterPro" id="IPR015883">
    <property type="entry name" value="Glyco_hydro_20_cat"/>
</dbReference>
<dbReference type="InterPro" id="IPR052764">
    <property type="entry name" value="GH20_Enzymes"/>
</dbReference>
<dbReference type="AlphaFoldDB" id="A0A7H1MKW1"/>
<feature type="domain" description="Glycoside hydrolase family 20 catalytic" evidence="3">
    <location>
        <begin position="37"/>
        <end position="340"/>
    </location>
</feature>
<evidence type="ECO:0000259" key="3">
    <source>
        <dbReference type="Pfam" id="PF00728"/>
    </source>
</evidence>
<reference evidence="4 5" key="1">
    <citation type="submission" date="2019-08" db="EMBL/GenBank/DDBJ databases">
        <authorList>
            <person name="Chang H.C."/>
            <person name="Mun S.Y."/>
        </authorList>
    </citation>
    <scope>NUCLEOTIDE SEQUENCE [LARGE SCALE GENOMIC DNA]</scope>
    <source>
        <strain evidence="4 5">SK</strain>
    </source>
</reference>
<evidence type="ECO:0000313" key="5">
    <source>
        <dbReference type="Proteomes" id="UP000516446"/>
    </source>
</evidence>
<evidence type="ECO:0000256" key="1">
    <source>
        <dbReference type="ARBA" id="ARBA00006285"/>
    </source>
</evidence>
<keyword evidence="5" id="KW-1185">Reference proteome</keyword>
<comment type="similarity">
    <text evidence="1">Belongs to the glycosyl hydrolase 20 family.</text>
</comment>
<evidence type="ECO:0000256" key="2">
    <source>
        <dbReference type="ARBA" id="ARBA00022801"/>
    </source>
</evidence>
<dbReference type="InterPro" id="IPR017853">
    <property type="entry name" value="GH"/>
</dbReference>
<evidence type="ECO:0000313" key="4">
    <source>
        <dbReference type="EMBL" id="QNT64097.1"/>
    </source>
</evidence>
<organism evidence="4 5">
    <name type="scientific">Weissella koreensis</name>
    <dbReference type="NCBI Taxonomy" id="165096"/>
    <lineage>
        <taxon>Bacteria</taxon>
        <taxon>Bacillati</taxon>
        <taxon>Bacillota</taxon>
        <taxon>Bacilli</taxon>
        <taxon>Lactobacillales</taxon>
        <taxon>Lactobacillaceae</taxon>
        <taxon>Weissella</taxon>
    </lineage>
</organism>
<keyword evidence="2 4" id="KW-0378">Hydrolase</keyword>